<accession>A0AAW0CC07</accession>
<comment type="caution">
    <text evidence="2">The sequence shown here is derived from an EMBL/GenBank/DDBJ whole genome shotgun (WGS) entry which is preliminary data.</text>
</comment>
<evidence type="ECO:0000313" key="3">
    <source>
        <dbReference type="Proteomes" id="UP001362999"/>
    </source>
</evidence>
<proteinExistence type="predicted"/>
<sequence>MCREVNLTTFPLKGRSIAAGGRRPRYPADTVGGGGRAFGSAAGAARKEITRETRRRRQRWLRVREARKQLRAEEEYGSERVAERKTGREEAGRAREAQTNSTTTERKLTPVAGAKAEERSEEAKKKEEDGMIWRGMGVRRRMKQWGQEFYCEKYGTNAKVILESSLKSILVCGLWAEDRPQAGIESESSRKDCLDSKLATSESPSESGRQATPESRTSPCLMRTSLREREGCVRRQLIEFDLRAELSRGWRANKWERLQVTMGKGRKMFQLRASLLFSHGSAGRGGLEAIRVVEAALLLFERTSGRVLGGVTAVVWRELWKPNVVGSQSQVLRLDKSRKTVVRCVQK</sequence>
<reference evidence="2 3" key="1">
    <citation type="journal article" date="2024" name="J Genomics">
        <title>Draft genome sequencing and assembly of Favolaschia claudopus CIRM-BRFM 2984 isolated from oak limbs.</title>
        <authorList>
            <person name="Navarro D."/>
            <person name="Drula E."/>
            <person name="Chaduli D."/>
            <person name="Cazenave R."/>
            <person name="Ahrendt S."/>
            <person name="Wang J."/>
            <person name="Lipzen A."/>
            <person name="Daum C."/>
            <person name="Barry K."/>
            <person name="Grigoriev I.V."/>
            <person name="Favel A."/>
            <person name="Rosso M.N."/>
            <person name="Martin F."/>
        </authorList>
    </citation>
    <scope>NUCLEOTIDE SEQUENCE [LARGE SCALE GENOMIC DNA]</scope>
    <source>
        <strain evidence="2 3">CIRM-BRFM 2984</strain>
    </source>
</reference>
<evidence type="ECO:0000313" key="2">
    <source>
        <dbReference type="EMBL" id="KAK7037016.1"/>
    </source>
</evidence>
<feature type="region of interest" description="Disordered" evidence="1">
    <location>
        <begin position="185"/>
        <end position="219"/>
    </location>
</feature>
<feature type="compositionally biased region" description="Basic and acidic residues" evidence="1">
    <location>
        <begin position="72"/>
        <end position="96"/>
    </location>
</feature>
<feature type="region of interest" description="Disordered" evidence="1">
    <location>
        <begin position="72"/>
        <end position="126"/>
    </location>
</feature>
<feature type="compositionally biased region" description="Polar residues" evidence="1">
    <location>
        <begin position="198"/>
        <end position="218"/>
    </location>
</feature>
<dbReference type="EMBL" id="JAWWNJ010000018">
    <property type="protein sequence ID" value="KAK7037016.1"/>
    <property type="molecule type" value="Genomic_DNA"/>
</dbReference>
<dbReference type="Proteomes" id="UP001362999">
    <property type="component" value="Unassembled WGS sequence"/>
</dbReference>
<feature type="compositionally biased region" description="Basic and acidic residues" evidence="1">
    <location>
        <begin position="115"/>
        <end position="126"/>
    </location>
</feature>
<name>A0AAW0CC07_9AGAR</name>
<dbReference type="AlphaFoldDB" id="A0AAW0CC07"/>
<gene>
    <name evidence="2" type="ORF">R3P38DRAFT_2771044</name>
</gene>
<keyword evidence="3" id="KW-1185">Reference proteome</keyword>
<protein>
    <submittedName>
        <fullName evidence="2">Uncharacterized protein</fullName>
    </submittedName>
</protein>
<evidence type="ECO:0000256" key="1">
    <source>
        <dbReference type="SAM" id="MobiDB-lite"/>
    </source>
</evidence>
<feature type="region of interest" description="Disordered" evidence="1">
    <location>
        <begin position="21"/>
        <end position="56"/>
    </location>
</feature>
<organism evidence="2 3">
    <name type="scientific">Favolaschia claudopus</name>
    <dbReference type="NCBI Taxonomy" id="2862362"/>
    <lineage>
        <taxon>Eukaryota</taxon>
        <taxon>Fungi</taxon>
        <taxon>Dikarya</taxon>
        <taxon>Basidiomycota</taxon>
        <taxon>Agaricomycotina</taxon>
        <taxon>Agaricomycetes</taxon>
        <taxon>Agaricomycetidae</taxon>
        <taxon>Agaricales</taxon>
        <taxon>Marasmiineae</taxon>
        <taxon>Mycenaceae</taxon>
        <taxon>Favolaschia</taxon>
    </lineage>
</organism>